<dbReference type="InterPro" id="IPR003607">
    <property type="entry name" value="HD/PDEase_dom"/>
</dbReference>
<organism evidence="2 3">
    <name type="scientific">Halodesulfovibrio marinisediminis DSM 17456</name>
    <dbReference type="NCBI Taxonomy" id="1121457"/>
    <lineage>
        <taxon>Bacteria</taxon>
        <taxon>Pseudomonadati</taxon>
        <taxon>Thermodesulfobacteriota</taxon>
        <taxon>Desulfovibrionia</taxon>
        <taxon>Desulfovibrionales</taxon>
        <taxon>Desulfovibrionaceae</taxon>
        <taxon>Halodesulfovibrio</taxon>
    </lineage>
</organism>
<dbReference type="PROSITE" id="PS51832">
    <property type="entry name" value="HD_GYP"/>
    <property type="match status" value="1"/>
</dbReference>
<dbReference type="Proteomes" id="UP000184694">
    <property type="component" value="Unassembled WGS sequence"/>
</dbReference>
<dbReference type="SUPFAM" id="SSF109604">
    <property type="entry name" value="HD-domain/PDEase-like"/>
    <property type="match status" value="1"/>
</dbReference>
<keyword evidence="3" id="KW-1185">Reference proteome</keyword>
<sequence length="331" mass="37639">MTQAVPQVPLSEDLSHDFFPVLPSLVLRSTRGNYDIYIRSEDSFALYAKAGDSFTEHHERILLNSGRKNVYIRHDQRPEYFDHITSHLGEALLDEKIPRPARAQIFYETSLEIVEDIFSKELPPTIDRGQFNRVFEFVTKGVSFLTLENSLQTMGSIIAHDYQTYSHSLHVFVYSQLILQTYSFAERDMVQFGLGAILHDIGKKKISETILTKPGKLTSIERQHINTHPVHGAGICARLPLSQDALNCILFHHEKLDGSGYPCGLNDPDIPLPVRAVTIADIYDAIRSSRPYSDGTDAFRTLRIMKEEMATQIDMNVFRRFIEILSGNNVI</sequence>
<accession>A0A1N6FWY3</accession>
<dbReference type="PANTHER" id="PTHR43155:SF2">
    <property type="entry name" value="CYCLIC DI-GMP PHOSPHODIESTERASE PA4108"/>
    <property type="match status" value="1"/>
</dbReference>
<dbReference type="AlphaFoldDB" id="A0A1N6FWY3"/>
<dbReference type="CDD" id="cd00077">
    <property type="entry name" value="HDc"/>
    <property type="match status" value="1"/>
</dbReference>
<dbReference type="InterPro" id="IPR037522">
    <property type="entry name" value="HD_GYP_dom"/>
</dbReference>
<evidence type="ECO:0000259" key="1">
    <source>
        <dbReference type="PROSITE" id="PS51832"/>
    </source>
</evidence>
<dbReference type="STRING" id="1121457.SAMN02745161_1559"/>
<dbReference type="RefSeq" id="WP_074216356.1">
    <property type="nucleotide sequence ID" value="NZ_FSRG01000004.1"/>
</dbReference>
<reference evidence="3" key="1">
    <citation type="submission" date="2016-11" db="EMBL/GenBank/DDBJ databases">
        <authorList>
            <person name="Varghese N."/>
            <person name="Submissions S."/>
        </authorList>
    </citation>
    <scope>NUCLEOTIDE SEQUENCE [LARGE SCALE GENOMIC DNA]</scope>
    <source>
        <strain evidence="3">DSM 17456</strain>
    </source>
</reference>
<proteinExistence type="predicted"/>
<dbReference type="EMBL" id="FSRG01000004">
    <property type="protein sequence ID" value="SIN99768.1"/>
    <property type="molecule type" value="Genomic_DNA"/>
</dbReference>
<protein>
    <submittedName>
        <fullName evidence="2">Metal dependent phosphohydrolase</fullName>
    </submittedName>
</protein>
<dbReference type="Gene3D" id="1.10.3210.10">
    <property type="entry name" value="Hypothetical protein af1432"/>
    <property type="match status" value="1"/>
</dbReference>
<dbReference type="GO" id="GO:0016787">
    <property type="term" value="F:hydrolase activity"/>
    <property type="evidence" value="ECO:0007669"/>
    <property type="project" value="UniProtKB-KW"/>
</dbReference>
<dbReference type="PANTHER" id="PTHR43155">
    <property type="entry name" value="CYCLIC DI-GMP PHOSPHODIESTERASE PA4108-RELATED"/>
    <property type="match status" value="1"/>
</dbReference>
<dbReference type="Pfam" id="PF13487">
    <property type="entry name" value="HD_5"/>
    <property type="match status" value="1"/>
</dbReference>
<keyword evidence="2" id="KW-0378">Hydrolase</keyword>
<gene>
    <name evidence="2" type="ORF">SAMN02745161_1559</name>
</gene>
<name>A0A1N6FWY3_9BACT</name>
<dbReference type="SMART" id="SM00471">
    <property type="entry name" value="HDc"/>
    <property type="match status" value="1"/>
</dbReference>
<evidence type="ECO:0000313" key="2">
    <source>
        <dbReference type="EMBL" id="SIN99768.1"/>
    </source>
</evidence>
<evidence type="ECO:0000313" key="3">
    <source>
        <dbReference type="Proteomes" id="UP000184694"/>
    </source>
</evidence>
<feature type="domain" description="HD-GYP" evidence="1">
    <location>
        <begin position="142"/>
        <end position="331"/>
    </location>
</feature>